<proteinExistence type="predicted"/>
<dbReference type="OrthoDB" id="290122at2"/>
<dbReference type="Pfam" id="PF08479">
    <property type="entry name" value="POTRA_2"/>
    <property type="match status" value="1"/>
</dbReference>
<dbReference type="InterPro" id="IPR005565">
    <property type="entry name" value="Hemolysn_activator_HlyB_C"/>
</dbReference>
<dbReference type="Gene3D" id="2.40.160.50">
    <property type="entry name" value="membrane protein fhac: a member of the omp85/tpsb transporter family"/>
    <property type="match status" value="1"/>
</dbReference>
<evidence type="ECO:0000256" key="2">
    <source>
        <dbReference type="ARBA" id="ARBA00022692"/>
    </source>
</evidence>
<dbReference type="Proteomes" id="UP000195667">
    <property type="component" value="Unassembled WGS sequence"/>
</dbReference>
<dbReference type="GO" id="GO:0098046">
    <property type="term" value="C:type V protein secretion system complex"/>
    <property type="evidence" value="ECO:0007669"/>
    <property type="project" value="TreeGrafter"/>
</dbReference>
<organism evidence="6 7">
    <name type="scientific">Crenothrix polyspora</name>
    <dbReference type="NCBI Taxonomy" id="360316"/>
    <lineage>
        <taxon>Bacteria</taxon>
        <taxon>Pseudomonadati</taxon>
        <taxon>Pseudomonadota</taxon>
        <taxon>Gammaproteobacteria</taxon>
        <taxon>Methylococcales</taxon>
        <taxon>Crenotrichaceae</taxon>
        <taxon>Crenothrix</taxon>
    </lineage>
</organism>
<keyword evidence="1" id="KW-1134">Transmembrane beta strand</keyword>
<keyword evidence="3" id="KW-0998">Cell outer membrane</keyword>
<evidence type="ECO:0000313" key="7">
    <source>
        <dbReference type="Proteomes" id="UP000195667"/>
    </source>
</evidence>
<dbReference type="GO" id="GO:0046819">
    <property type="term" value="P:protein secretion by the type V secretion system"/>
    <property type="evidence" value="ECO:0007669"/>
    <property type="project" value="TreeGrafter"/>
</dbReference>
<reference evidence="7" key="1">
    <citation type="submission" date="2017-02" db="EMBL/GenBank/DDBJ databases">
        <authorList>
            <person name="Daims H."/>
        </authorList>
    </citation>
    <scope>NUCLEOTIDE SEQUENCE [LARGE SCALE GENOMIC DNA]</scope>
</reference>
<keyword evidence="1" id="KW-0472">Membrane</keyword>
<sequence length="556" mass="62816">MPKKVVTIVVLPVLWLIVSICEARNNPSSRPSEQKQTLPEFTPEAPQPFVLPPVDETPSHATQNTGIKVILNQIVFSGNSVFDEAKLQNIAKPFLHRAIDVGELEELRYRLTQHYIKNGYVNSGAVIPTQTFKNGLLNIQLIEGKLTAINIEGNGWLHPDYIRWRLMDDKPFNSQTFQDRYLQLLNDPLIEYLNGNLKPLPELGQSALDLHVTRARPYQLALHLNNYNPPSIGAEQLQAEAWVRNLTRWGDKFDFRFDTSKGSAVYAGGMSIPLNAYGTLFDFHFETGKSSIVEEPLNKANIGSHVTNFSWTLSYPVYQTAEQNLILGVNLSSRFNQTSLLDQDCFKFNKAPCKNTTVALRFFQDYSGRFEHHVFAARSTFSMGLDALGSTLQSASKGPDSRYFAWLGQVQHAWKVMDNGAQLRLRGNLQLSNQAVLSQEKIAVGGVYSVRGYRENELVRDNGYSTSIEFHYPLWDTQGSYPNALTIFPFMDYGAAWNDRDNADYLHSLGIGLSWQGLKHIKADFFYAHDLNKAAPQNSHDLQDDSIFFNVSTFAF</sequence>
<dbReference type="Gene3D" id="3.10.20.310">
    <property type="entry name" value="membrane protein fhac"/>
    <property type="match status" value="1"/>
</dbReference>
<evidence type="ECO:0000259" key="5">
    <source>
        <dbReference type="Pfam" id="PF08479"/>
    </source>
</evidence>
<protein>
    <submittedName>
        <fullName evidence="6">Putative Hemolysin activation/secretion protein</fullName>
    </submittedName>
</protein>
<evidence type="ECO:0000256" key="3">
    <source>
        <dbReference type="ARBA" id="ARBA00023237"/>
    </source>
</evidence>
<dbReference type="EMBL" id="FUKI01000110">
    <property type="protein sequence ID" value="SJM92900.1"/>
    <property type="molecule type" value="Genomic_DNA"/>
</dbReference>
<dbReference type="Pfam" id="PF03865">
    <property type="entry name" value="ShlB"/>
    <property type="match status" value="1"/>
</dbReference>
<evidence type="ECO:0000313" key="6">
    <source>
        <dbReference type="EMBL" id="SJM92900.1"/>
    </source>
</evidence>
<dbReference type="InterPro" id="IPR013686">
    <property type="entry name" value="Polypept-transport_assoc_ShlB"/>
</dbReference>
<evidence type="ECO:0000259" key="4">
    <source>
        <dbReference type="Pfam" id="PF03865"/>
    </source>
</evidence>
<feature type="domain" description="Haemolysin activator HlyB C-terminal" evidence="4">
    <location>
        <begin position="204"/>
        <end position="514"/>
    </location>
</feature>
<dbReference type="RefSeq" id="WP_087143604.1">
    <property type="nucleotide sequence ID" value="NZ_FUKI01000110.1"/>
</dbReference>
<dbReference type="PANTHER" id="PTHR34597">
    <property type="entry name" value="SLR1661 PROTEIN"/>
    <property type="match status" value="1"/>
</dbReference>
<keyword evidence="7" id="KW-1185">Reference proteome</keyword>
<dbReference type="AlphaFoldDB" id="A0A1R4HAK4"/>
<gene>
    <name evidence="6" type="ORF">CRENPOLYSF1_350011</name>
</gene>
<dbReference type="InterPro" id="IPR051544">
    <property type="entry name" value="TPS_OM_transporter"/>
</dbReference>
<dbReference type="GO" id="GO:0008320">
    <property type="term" value="F:protein transmembrane transporter activity"/>
    <property type="evidence" value="ECO:0007669"/>
    <property type="project" value="TreeGrafter"/>
</dbReference>
<accession>A0A1R4HAK4</accession>
<feature type="domain" description="Polypeptide-transport-associated ShlB-type" evidence="5">
    <location>
        <begin position="71"/>
        <end position="144"/>
    </location>
</feature>
<keyword evidence="2" id="KW-0812">Transmembrane</keyword>
<dbReference type="PANTHER" id="PTHR34597:SF3">
    <property type="entry name" value="OUTER MEMBRANE TRANSPORTER CDIB"/>
    <property type="match status" value="1"/>
</dbReference>
<name>A0A1R4HAK4_9GAMM</name>
<evidence type="ECO:0000256" key="1">
    <source>
        <dbReference type="ARBA" id="ARBA00022452"/>
    </source>
</evidence>